<organism evidence="1 2">
    <name type="scientific">Pseudomonas fluorescens</name>
    <dbReference type="NCBI Taxonomy" id="294"/>
    <lineage>
        <taxon>Bacteria</taxon>
        <taxon>Pseudomonadati</taxon>
        <taxon>Pseudomonadota</taxon>
        <taxon>Gammaproteobacteria</taxon>
        <taxon>Pseudomonadales</taxon>
        <taxon>Pseudomonadaceae</taxon>
        <taxon>Pseudomonas</taxon>
    </lineage>
</organism>
<dbReference type="EMBL" id="LCYA01000209">
    <property type="protein sequence ID" value="KWV84397.1"/>
    <property type="molecule type" value="Genomic_DNA"/>
</dbReference>
<evidence type="ECO:0000313" key="1">
    <source>
        <dbReference type="EMBL" id="KWV84397.1"/>
    </source>
</evidence>
<accession>A0A109LB16</accession>
<sequence length="710" mass="74673">MQPIQFFAARAEDGALLPNASVDVFAHGSQERAILFSDSAGTVPLENPFLADANARVFFYSTTDRIDIRISRYGYVAPMLLDISTMDVATAVEQVRHEIDQVLVEAKLKFDQLLMNSGYESEFLTYAAGAVIQRPRQLVQRSGELYSITNQEDLPLTLTGTWATDSPKLRAVGDMALRQELANPVDSRKGSAGVGRVYRQVDTIAELKSLSRFGSPYAEVLEYSSGAGVINSRYHLDRADITTAGNDFTVVVADDGGRWRLKHADAYTLKMAGGKEDGVTDDADAWDRLLAVSQGKQVVWDARSMSSRPIVIPVNKLRLEARTPDAAIMAMDGTNFEYTLSAVGKSRLEFKGFTADSNKAGRESVLTTRTVSVSLVNCTDCELTQVRGIGAIGFGGLPGIGISTAGGGLRVNTTNCTAMNCGSPGKAGDGFFCSSSQSVNKGNVSINCLDTGHVLESCSYSGLVGCVSMQCGVIAAITNATSTNKYGNYINGLTGEDWSADVTGGVQIGVFGAGDLVDTKVEALSMVGINSFIGPGVNVRRTGAGRVDGLDLDVSIRNSTKQGILVDSARRVNIKATVTNPANACIQFQGDCTGCQVLPGTNLSGGSFGAIALGTSEVFMHGIRAISTGSYGVYAFGTSSVTSMMNHVTGTTAGREGKDAGATLNRISLVEGFLSLDSIVSGAPLSGVSSKFTIVNRTGNTAGVVGVSAT</sequence>
<proteinExistence type="predicted"/>
<protein>
    <submittedName>
        <fullName evidence="1">Uncharacterized protein</fullName>
    </submittedName>
</protein>
<comment type="caution">
    <text evidence="1">The sequence shown here is derived from an EMBL/GenBank/DDBJ whole genome shotgun (WGS) entry which is preliminary data.</text>
</comment>
<dbReference type="AlphaFoldDB" id="A0A109LB16"/>
<gene>
    <name evidence="1" type="ORF">PFLmoz3_05967</name>
</gene>
<dbReference type="PATRIC" id="fig|294.194.peg.6616"/>
<name>A0A109LB16_PSEFL</name>
<dbReference type="Proteomes" id="UP000061348">
    <property type="component" value="Unassembled WGS sequence"/>
</dbReference>
<reference evidence="1 2" key="1">
    <citation type="submission" date="2015-05" db="EMBL/GenBank/DDBJ databases">
        <title>A genomic and transcriptomic approach to investigate the blue pigment phenotype in Pseudomonas fluorescens.</title>
        <authorList>
            <person name="Andreani N.A."/>
            <person name="Cardazzo B."/>
        </authorList>
    </citation>
    <scope>NUCLEOTIDE SEQUENCE [LARGE SCALE GENOMIC DNA]</scope>
    <source>
        <strain evidence="1 2">Ps_22</strain>
    </source>
</reference>
<evidence type="ECO:0000313" key="2">
    <source>
        <dbReference type="Proteomes" id="UP000061348"/>
    </source>
</evidence>